<feature type="transmembrane region" description="Helical" evidence="11">
    <location>
        <begin position="270"/>
        <end position="289"/>
    </location>
</feature>
<feature type="transmembrane region" description="Helical" evidence="11">
    <location>
        <begin position="145"/>
        <end position="171"/>
    </location>
</feature>
<evidence type="ECO:0000256" key="3">
    <source>
        <dbReference type="ARBA" id="ARBA00022448"/>
    </source>
</evidence>
<dbReference type="GO" id="GO:0016020">
    <property type="term" value="C:membrane"/>
    <property type="evidence" value="ECO:0007669"/>
    <property type="project" value="UniProtKB-SubCell"/>
</dbReference>
<feature type="transmembrane region" description="Helical" evidence="11">
    <location>
        <begin position="296"/>
        <end position="317"/>
    </location>
</feature>
<dbReference type="AlphaFoldDB" id="A0A0R1W0J7"/>
<feature type="transmembrane region" description="Helical" evidence="11">
    <location>
        <begin position="356"/>
        <end position="378"/>
    </location>
</feature>
<evidence type="ECO:0000256" key="4">
    <source>
        <dbReference type="ARBA" id="ARBA00022449"/>
    </source>
</evidence>
<keyword evidence="3" id="KW-0813">Transport</keyword>
<evidence type="ECO:0000313" key="13">
    <source>
        <dbReference type="EMBL" id="KRM11149.1"/>
    </source>
</evidence>
<evidence type="ECO:0000313" key="14">
    <source>
        <dbReference type="Proteomes" id="UP000051315"/>
    </source>
</evidence>
<dbReference type="GO" id="GO:0006814">
    <property type="term" value="P:sodium ion transport"/>
    <property type="evidence" value="ECO:0007669"/>
    <property type="project" value="UniProtKB-KW"/>
</dbReference>
<keyword evidence="8" id="KW-0406">Ion transport</keyword>
<keyword evidence="7" id="KW-0915">Sodium</keyword>
<evidence type="ECO:0000256" key="9">
    <source>
        <dbReference type="ARBA" id="ARBA00023136"/>
    </source>
</evidence>
<evidence type="ECO:0000256" key="8">
    <source>
        <dbReference type="ARBA" id="ARBA00023065"/>
    </source>
</evidence>
<evidence type="ECO:0000256" key="11">
    <source>
        <dbReference type="SAM" id="Phobius"/>
    </source>
</evidence>
<feature type="transmembrane region" description="Helical" evidence="11">
    <location>
        <begin position="114"/>
        <end position="133"/>
    </location>
</feature>
<comment type="caution">
    <text evidence="13">The sequence shown here is derived from an EMBL/GenBank/DDBJ whole genome shotgun (WGS) entry which is preliminary data.</text>
</comment>
<dbReference type="InterPro" id="IPR038770">
    <property type="entry name" value="Na+/solute_symporter_sf"/>
</dbReference>
<gene>
    <name evidence="13" type="ORF">FC15_GL001075</name>
</gene>
<protein>
    <submittedName>
        <fullName evidence="13">Na(+) H(+) antiporter</fullName>
    </submittedName>
</protein>
<keyword evidence="6 11" id="KW-1133">Transmembrane helix</keyword>
<dbReference type="Pfam" id="PF00999">
    <property type="entry name" value="Na_H_Exchanger"/>
    <property type="match status" value="1"/>
</dbReference>
<dbReference type="STRING" id="1423735.FC15_GL001075"/>
<name>A0A0R1W0J7_9LACO</name>
<dbReference type="EMBL" id="AZFX01000031">
    <property type="protein sequence ID" value="KRM11149.1"/>
    <property type="molecule type" value="Genomic_DNA"/>
</dbReference>
<keyword evidence="9 11" id="KW-0472">Membrane</keyword>
<dbReference type="GO" id="GO:1902600">
    <property type="term" value="P:proton transmembrane transport"/>
    <property type="evidence" value="ECO:0007669"/>
    <property type="project" value="InterPro"/>
</dbReference>
<sequence length="390" mass="41992">MMAFIEQVTIILITTLVAGYLSNRIGIPAVLGQLIAGIIVGPAILKLIAPTNFLHDMAEIGVILLMFVAGCESDLDLLKKYFKPSMLAAVCGIILPIIFVWPLALLFGMSTMHALFLGVVFAATSVSISIVVLKELGYINNREASTILGAAVVDDILAVIVLSLMMAFVGQEKFDAVKLLSQLALQAVFFVGIFVVIKWITPIIFKVTQQLNVQYSTVITSLIIAFGLAYLAELVGLSDVVGAFFAGIAISQTPYQQKVGRAVEDLGQSLFMPIFFVNIGLSMSFNHFLSQVGFIIALVAVAFITKVIGCGGAVRLLGYDFDSALVVGTGMVPRGEMGLIVAQIGLTNHLMSPTHYSAIIMTIILTTLIAPIFLKMAINRQHQHQRNIAN</sequence>
<dbReference type="GO" id="GO:0015297">
    <property type="term" value="F:antiporter activity"/>
    <property type="evidence" value="ECO:0007669"/>
    <property type="project" value="UniProtKB-KW"/>
</dbReference>
<dbReference type="Proteomes" id="UP000051315">
    <property type="component" value="Unassembled WGS sequence"/>
</dbReference>
<feature type="transmembrane region" description="Helical" evidence="11">
    <location>
        <begin position="217"/>
        <end position="250"/>
    </location>
</feature>
<feature type="transmembrane region" description="Helical" evidence="11">
    <location>
        <begin position="183"/>
        <end position="205"/>
    </location>
</feature>
<reference evidence="13 14" key="1">
    <citation type="journal article" date="2015" name="Genome Announc.">
        <title>Expanding the biotechnology potential of lactobacilli through comparative genomics of 213 strains and associated genera.</title>
        <authorList>
            <person name="Sun Z."/>
            <person name="Harris H.M."/>
            <person name="McCann A."/>
            <person name="Guo C."/>
            <person name="Argimon S."/>
            <person name="Zhang W."/>
            <person name="Yang X."/>
            <person name="Jeffery I.B."/>
            <person name="Cooney J.C."/>
            <person name="Kagawa T.F."/>
            <person name="Liu W."/>
            <person name="Song Y."/>
            <person name="Salvetti E."/>
            <person name="Wrobel A."/>
            <person name="Rasinkangas P."/>
            <person name="Parkhill J."/>
            <person name="Rea M.C."/>
            <person name="O'Sullivan O."/>
            <person name="Ritari J."/>
            <person name="Douillard F.P."/>
            <person name="Paul Ross R."/>
            <person name="Yang R."/>
            <person name="Briner A.E."/>
            <person name="Felis G.E."/>
            <person name="de Vos W.M."/>
            <person name="Barrangou R."/>
            <person name="Klaenhammer T.R."/>
            <person name="Caufield P.W."/>
            <person name="Cui Y."/>
            <person name="Zhang H."/>
            <person name="O'Toole P.W."/>
        </authorList>
    </citation>
    <scope>NUCLEOTIDE SEQUENCE [LARGE SCALE GENOMIC DNA]</scope>
    <source>
        <strain evidence="13 14">DSM 17758</strain>
    </source>
</reference>
<evidence type="ECO:0000256" key="6">
    <source>
        <dbReference type="ARBA" id="ARBA00022989"/>
    </source>
</evidence>
<evidence type="ECO:0000259" key="12">
    <source>
        <dbReference type="Pfam" id="PF00999"/>
    </source>
</evidence>
<proteinExistence type="inferred from homology"/>
<keyword evidence="4" id="KW-0050">Antiport</keyword>
<evidence type="ECO:0000256" key="7">
    <source>
        <dbReference type="ARBA" id="ARBA00023053"/>
    </source>
</evidence>
<feature type="transmembrane region" description="Helical" evidence="11">
    <location>
        <begin position="87"/>
        <end position="108"/>
    </location>
</feature>
<accession>A0A0R1W0J7</accession>
<feature type="domain" description="Cation/H+ exchanger transmembrane" evidence="12">
    <location>
        <begin position="13"/>
        <end position="376"/>
    </location>
</feature>
<feature type="transmembrane region" description="Helical" evidence="11">
    <location>
        <begin position="25"/>
        <end position="45"/>
    </location>
</feature>
<dbReference type="PANTHER" id="PTHR43562:SF3">
    <property type="entry name" value="SODIUM ION_PROTON EXCHANGER (EUROFUNG)"/>
    <property type="match status" value="1"/>
</dbReference>
<organism evidence="13 14">
    <name type="scientific">Lapidilactobacillus concavus DSM 17758</name>
    <dbReference type="NCBI Taxonomy" id="1423735"/>
    <lineage>
        <taxon>Bacteria</taxon>
        <taxon>Bacillati</taxon>
        <taxon>Bacillota</taxon>
        <taxon>Bacilli</taxon>
        <taxon>Lactobacillales</taxon>
        <taxon>Lactobacillaceae</taxon>
        <taxon>Lapidilactobacillus</taxon>
    </lineage>
</organism>
<evidence type="ECO:0000256" key="1">
    <source>
        <dbReference type="ARBA" id="ARBA00004141"/>
    </source>
</evidence>
<keyword evidence="14" id="KW-1185">Reference proteome</keyword>
<dbReference type="PANTHER" id="PTHR43562">
    <property type="entry name" value="NAPA-TYPE SODIUM/HYDROGEN ANTIPORTER"/>
    <property type="match status" value="1"/>
</dbReference>
<evidence type="ECO:0000256" key="5">
    <source>
        <dbReference type="ARBA" id="ARBA00022692"/>
    </source>
</evidence>
<evidence type="ECO:0000256" key="10">
    <source>
        <dbReference type="ARBA" id="ARBA00023201"/>
    </source>
</evidence>
<dbReference type="PATRIC" id="fig|1423735.3.peg.1117"/>
<dbReference type="InterPro" id="IPR006153">
    <property type="entry name" value="Cation/H_exchanger_TM"/>
</dbReference>
<keyword evidence="10" id="KW-0739">Sodium transport</keyword>
<comment type="subcellular location">
    <subcellularLocation>
        <location evidence="1">Membrane</location>
        <topology evidence="1">Multi-pass membrane protein</topology>
    </subcellularLocation>
</comment>
<dbReference type="Gene3D" id="1.20.1530.20">
    <property type="match status" value="1"/>
</dbReference>
<evidence type="ECO:0000256" key="2">
    <source>
        <dbReference type="ARBA" id="ARBA00005551"/>
    </source>
</evidence>
<comment type="similarity">
    <text evidence="2">Belongs to the monovalent cation:proton antiporter 2 (CPA2) transporter (TC 2.A.37) family.</text>
</comment>
<keyword evidence="5 11" id="KW-0812">Transmembrane</keyword>